<dbReference type="PANTHER" id="PTHR43133:SF8">
    <property type="entry name" value="RNA POLYMERASE SIGMA FACTOR HI_1459-RELATED"/>
    <property type="match status" value="1"/>
</dbReference>
<evidence type="ECO:0000256" key="5">
    <source>
        <dbReference type="ARBA" id="ARBA00023163"/>
    </source>
</evidence>
<dbReference type="EMBL" id="NRSJ01000023">
    <property type="protein sequence ID" value="MBK1705517.1"/>
    <property type="molecule type" value="Genomic_DNA"/>
</dbReference>
<evidence type="ECO:0000256" key="1">
    <source>
        <dbReference type="ARBA" id="ARBA00010641"/>
    </source>
</evidence>
<keyword evidence="3" id="KW-0731">Sigma factor</keyword>
<dbReference type="InterPro" id="IPR013325">
    <property type="entry name" value="RNA_pol_sigma_r2"/>
</dbReference>
<dbReference type="InterPro" id="IPR036388">
    <property type="entry name" value="WH-like_DNA-bd_sf"/>
</dbReference>
<dbReference type="Gene3D" id="1.10.1740.10">
    <property type="match status" value="1"/>
</dbReference>
<evidence type="ECO:0008006" key="10">
    <source>
        <dbReference type="Google" id="ProtNLM"/>
    </source>
</evidence>
<proteinExistence type="inferred from homology"/>
<accession>A0AAJ0XB34</accession>
<dbReference type="SUPFAM" id="SSF88659">
    <property type="entry name" value="Sigma3 and sigma4 domains of RNA polymerase sigma factors"/>
    <property type="match status" value="1"/>
</dbReference>
<evidence type="ECO:0000256" key="4">
    <source>
        <dbReference type="ARBA" id="ARBA00023125"/>
    </source>
</evidence>
<sequence length="169" mass="19042">MADGPFDRAMLNRLYRYCLALTKHEAAAYDLLQDGLERYLRSAPADPDDPMALLRRILRNRFVDGLRNRGEQLLSEAVPLEPECLAIGFGSLEDIAITTQTLEQIWDRLGPFDRELLLLWALEGRTAREVAELQGVPHGTVLARIHRLRRRLSAQAEQDADAIPARGNG</sequence>
<evidence type="ECO:0000259" key="6">
    <source>
        <dbReference type="Pfam" id="PF04542"/>
    </source>
</evidence>
<comment type="caution">
    <text evidence="8">The sequence shown here is derived from an EMBL/GenBank/DDBJ whole genome shotgun (WGS) entry which is preliminary data.</text>
</comment>
<keyword evidence="5" id="KW-0804">Transcription</keyword>
<dbReference type="InterPro" id="IPR007627">
    <property type="entry name" value="RNA_pol_sigma70_r2"/>
</dbReference>
<name>A0AAJ0XB34_9GAMM</name>
<evidence type="ECO:0000256" key="3">
    <source>
        <dbReference type="ARBA" id="ARBA00023082"/>
    </source>
</evidence>
<comment type="similarity">
    <text evidence="1">Belongs to the sigma-70 factor family. ECF subfamily.</text>
</comment>
<dbReference type="PANTHER" id="PTHR43133">
    <property type="entry name" value="RNA POLYMERASE ECF-TYPE SIGMA FACTO"/>
    <property type="match status" value="1"/>
</dbReference>
<dbReference type="InterPro" id="IPR013324">
    <property type="entry name" value="RNA_pol_sigma_r3/r4-like"/>
</dbReference>
<reference evidence="8" key="2">
    <citation type="journal article" date="2020" name="Microorganisms">
        <title>Osmotic Adaptation and Compatible Solute Biosynthesis of Phototrophic Bacteria as Revealed from Genome Analyses.</title>
        <authorList>
            <person name="Imhoff J.F."/>
            <person name="Rahn T."/>
            <person name="Kunzel S."/>
            <person name="Keller A."/>
            <person name="Neulinger S.C."/>
        </authorList>
    </citation>
    <scope>NUCLEOTIDE SEQUENCE</scope>
    <source>
        <strain evidence="8">DSM 11080</strain>
    </source>
</reference>
<dbReference type="InterPro" id="IPR014284">
    <property type="entry name" value="RNA_pol_sigma-70_dom"/>
</dbReference>
<protein>
    <recommendedName>
        <fullName evidence="10">Sigma-70 family RNA polymerase sigma factor</fullName>
    </recommendedName>
</protein>
<evidence type="ECO:0000313" key="9">
    <source>
        <dbReference type="Proteomes" id="UP001296776"/>
    </source>
</evidence>
<feature type="domain" description="RNA polymerase sigma-70 region 2" evidence="6">
    <location>
        <begin position="9"/>
        <end position="70"/>
    </location>
</feature>
<dbReference type="Pfam" id="PF08281">
    <property type="entry name" value="Sigma70_r4_2"/>
    <property type="match status" value="1"/>
</dbReference>
<dbReference type="Pfam" id="PF04542">
    <property type="entry name" value="Sigma70_r2"/>
    <property type="match status" value="1"/>
</dbReference>
<dbReference type="InterPro" id="IPR039425">
    <property type="entry name" value="RNA_pol_sigma-70-like"/>
</dbReference>
<feature type="domain" description="RNA polymerase sigma factor 70 region 4 type 2" evidence="7">
    <location>
        <begin position="107"/>
        <end position="152"/>
    </location>
</feature>
<keyword evidence="4" id="KW-0238">DNA-binding</keyword>
<dbReference type="GO" id="GO:0003677">
    <property type="term" value="F:DNA binding"/>
    <property type="evidence" value="ECO:0007669"/>
    <property type="project" value="UniProtKB-KW"/>
</dbReference>
<dbReference type="AlphaFoldDB" id="A0AAJ0XB34"/>
<dbReference type="GO" id="GO:0016987">
    <property type="term" value="F:sigma factor activity"/>
    <property type="evidence" value="ECO:0007669"/>
    <property type="project" value="UniProtKB-KW"/>
</dbReference>
<evidence type="ECO:0000256" key="2">
    <source>
        <dbReference type="ARBA" id="ARBA00023015"/>
    </source>
</evidence>
<dbReference type="InterPro" id="IPR013249">
    <property type="entry name" value="RNA_pol_sigma70_r4_t2"/>
</dbReference>
<keyword evidence="2" id="KW-0805">Transcription regulation</keyword>
<keyword evidence="9" id="KW-1185">Reference proteome</keyword>
<reference evidence="8" key="1">
    <citation type="submission" date="2017-08" db="EMBL/GenBank/DDBJ databases">
        <authorList>
            <person name="Imhoff J.F."/>
            <person name="Rahn T."/>
            <person name="Kuenzel S."/>
            <person name="Neulinger S.C."/>
        </authorList>
    </citation>
    <scope>NUCLEOTIDE SEQUENCE</scope>
    <source>
        <strain evidence="8">DSM 11080</strain>
    </source>
</reference>
<dbReference type="Gene3D" id="1.10.10.10">
    <property type="entry name" value="Winged helix-like DNA-binding domain superfamily/Winged helix DNA-binding domain"/>
    <property type="match status" value="1"/>
</dbReference>
<gene>
    <name evidence="8" type="ORF">CKO40_13380</name>
</gene>
<organism evidence="8 9">
    <name type="scientific">Halochromatium glycolicum</name>
    <dbReference type="NCBI Taxonomy" id="85075"/>
    <lineage>
        <taxon>Bacteria</taxon>
        <taxon>Pseudomonadati</taxon>
        <taxon>Pseudomonadota</taxon>
        <taxon>Gammaproteobacteria</taxon>
        <taxon>Chromatiales</taxon>
        <taxon>Chromatiaceae</taxon>
        <taxon>Halochromatium</taxon>
    </lineage>
</organism>
<dbReference type="NCBIfam" id="TIGR02937">
    <property type="entry name" value="sigma70-ECF"/>
    <property type="match status" value="1"/>
</dbReference>
<dbReference type="GO" id="GO:0006352">
    <property type="term" value="P:DNA-templated transcription initiation"/>
    <property type="evidence" value="ECO:0007669"/>
    <property type="project" value="InterPro"/>
</dbReference>
<evidence type="ECO:0000259" key="7">
    <source>
        <dbReference type="Pfam" id="PF08281"/>
    </source>
</evidence>
<dbReference type="RefSeq" id="WP_200346734.1">
    <property type="nucleotide sequence ID" value="NZ_NRSJ01000023.1"/>
</dbReference>
<evidence type="ECO:0000313" key="8">
    <source>
        <dbReference type="EMBL" id="MBK1705517.1"/>
    </source>
</evidence>
<dbReference type="SUPFAM" id="SSF88946">
    <property type="entry name" value="Sigma2 domain of RNA polymerase sigma factors"/>
    <property type="match status" value="1"/>
</dbReference>
<dbReference type="Proteomes" id="UP001296776">
    <property type="component" value="Unassembled WGS sequence"/>
</dbReference>